<accession>A0A6V7K9N7</accession>
<reference evidence="3" key="1">
    <citation type="submission" date="2020-07" db="EMBL/GenBank/DDBJ databases">
        <authorList>
            <person name="Ferguson B K."/>
        </authorList>
    </citation>
    <scope>NUCLEOTIDE SEQUENCE</scope>
    <source>
        <strain evidence="3">L06</strain>
    </source>
</reference>
<sequence>MESDDEVEDVSETVEELRTRLSHLKKMMQEESGNTLGDIAAKKKKLRWDFIDGDILAVAFCLALVVVISVSVYAFFHLYLAVLKKFPSRHTEL</sequence>
<name>A0A6V7K9N7_9HYME</name>
<protein>
    <submittedName>
        <fullName evidence="3">Uncharacterized protein</fullName>
    </submittedName>
</protein>
<organism evidence="3">
    <name type="scientific">Bracon brevicornis</name>
    <dbReference type="NCBI Taxonomy" id="1563983"/>
    <lineage>
        <taxon>Eukaryota</taxon>
        <taxon>Metazoa</taxon>
        <taxon>Ecdysozoa</taxon>
        <taxon>Arthropoda</taxon>
        <taxon>Hexapoda</taxon>
        <taxon>Insecta</taxon>
        <taxon>Pterygota</taxon>
        <taxon>Neoptera</taxon>
        <taxon>Endopterygota</taxon>
        <taxon>Hymenoptera</taxon>
        <taxon>Apocrita</taxon>
        <taxon>Ichneumonoidea</taxon>
        <taxon>Braconidae</taxon>
        <taxon>Braconinae</taxon>
        <taxon>Bracon</taxon>
    </lineage>
</organism>
<keyword evidence="2" id="KW-0472">Membrane</keyword>
<proteinExistence type="predicted"/>
<evidence type="ECO:0000256" key="1">
    <source>
        <dbReference type="SAM" id="Coils"/>
    </source>
</evidence>
<keyword evidence="1" id="KW-0175">Coiled coil</keyword>
<dbReference type="EMBL" id="CADCXW020000023">
    <property type="protein sequence ID" value="CAD1559180.1"/>
    <property type="molecule type" value="Genomic_DNA"/>
</dbReference>
<gene>
    <name evidence="3" type="ORF">BBRV_LOCUS69818</name>
</gene>
<keyword evidence="2" id="KW-0812">Transmembrane</keyword>
<evidence type="ECO:0000256" key="2">
    <source>
        <dbReference type="SAM" id="Phobius"/>
    </source>
</evidence>
<evidence type="ECO:0000313" key="3">
    <source>
        <dbReference type="EMBL" id="CAD1559180.1"/>
    </source>
</evidence>
<feature type="transmembrane region" description="Helical" evidence="2">
    <location>
        <begin position="55"/>
        <end position="80"/>
    </location>
</feature>
<keyword evidence="2" id="KW-1133">Transmembrane helix</keyword>
<dbReference type="AlphaFoldDB" id="A0A6V7K9N7"/>
<feature type="coiled-coil region" evidence="1">
    <location>
        <begin position="7"/>
        <end position="34"/>
    </location>
</feature>